<feature type="compositionally biased region" description="Basic and acidic residues" evidence="1">
    <location>
        <begin position="44"/>
        <end position="57"/>
    </location>
</feature>
<evidence type="ECO:0000256" key="2">
    <source>
        <dbReference type="SAM" id="SignalP"/>
    </source>
</evidence>
<feature type="signal peptide" evidence="2">
    <location>
        <begin position="1"/>
        <end position="23"/>
    </location>
</feature>
<keyword evidence="4" id="KW-1185">Reference proteome</keyword>
<accession>A4G5I8</accession>
<name>A4G5I8_HERAR</name>
<dbReference type="NCBIfam" id="NF045614">
    <property type="entry name" value="efflu_CzcI_Cupr"/>
    <property type="match status" value="1"/>
</dbReference>
<gene>
    <name evidence="3" type="primary">czcI3</name>
    <name evidence="3" type="ordered locus">HEAR1615</name>
</gene>
<dbReference type="HOGENOM" id="CLU_151310_0_0_4"/>
<protein>
    <submittedName>
        <fullName evidence="3">Cobalt-zinc-cadmium resistance protein CzcI (Cation efflux system protein CzcI)</fullName>
    </submittedName>
</protein>
<dbReference type="OrthoDB" id="6717343at2"/>
<dbReference type="GO" id="GO:0046686">
    <property type="term" value="P:response to cadmium ion"/>
    <property type="evidence" value="ECO:0007669"/>
    <property type="project" value="InterPro"/>
</dbReference>
<dbReference type="STRING" id="204773.HEAR1615"/>
<dbReference type="InterPro" id="IPR055013">
    <property type="entry name" value="CzcI"/>
</dbReference>
<evidence type="ECO:0000313" key="4">
    <source>
        <dbReference type="Proteomes" id="UP000006697"/>
    </source>
</evidence>
<dbReference type="InterPro" id="IPR021333">
    <property type="entry name" value="DUF2946"/>
</dbReference>
<dbReference type="Proteomes" id="UP000006697">
    <property type="component" value="Chromosome"/>
</dbReference>
<organism evidence="3 4">
    <name type="scientific">Herminiimonas arsenicoxydans</name>
    <dbReference type="NCBI Taxonomy" id="204773"/>
    <lineage>
        <taxon>Bacteria</taxon>
        <taxon>Pseudomonadati</taxon>
        <taxon>Pseudomonadota</taxon>
        <taxon>Betaproteobacteria</taxon>
        <taxon>Burkholderiales</taxon>
        <taxon>Oxalobacteraceae</taxon>
        <taxon>Herminiimonas</taxon>
    </lineage>
</organism>
<reference evidence="3 4" key="1">
    <citation type="journal article" date="2007" name="PLoS Genet.">
        <title>A tale of two oxidation states: bacterial colonization of arsenic-rich environments.</title>
        <authorList>
            <person name="Muller D."/>
            <person name="Medigue C."/>
            <person name="Koechler S."/>
            <person name="Barbe V."/>
            <person name="Barakat M."/>
            <person name="Talla E."/>
            <person name="Bonnefoy V."/>
            <person name="Krin E."/>
            <person name="Arsene-Ploetze F."/>
            <person name="Carapito C."/>
            <person name="Chandler M."/>
            <person name="Cournoyer B."/>
            <person name="Cruveiller S."/>
            <person name="Dossat C."/>
            <person name="Duval S."/>
            <person name="Heymann M."/>
            <person name="Leize E."/>
            <person name="Lieutaud A."/>
            <person name="Lievremont D."/>
            <person name="Makita Y."/>
            <person name="Mangenot S."/>
            <person name="Nitschke W."/>
            <person name="Ortet P."/>
            <person name="Perdrial N."/>
            <person name="Schoepp B."/>
            <person name="Siguier N."/>
            <person name="Simeonova D.D."/>
            <person name="Rouy Z."/>
            <person name="Segurens B."/>
            <person name="Turlin E."/>
            <person name="Vallenet D."/>
            <person name="Van Dorsselaer A."/>
            <person name="Weiss S."/>
            <person name="Weissenbach J."/>
            <person name="Lett M.C."/>
            <person name="Danchin A."/>
            <person name="Bertin P.N."/>
        </authorList>
    </citation>
    <scope>NUCLEOTIDE SEQUENCE [LARGE SCALE GENOMIC DNA]</scope>
    <source>
        <strain evidence="4">ULPAs1</strain>
    </source>
</reference>
<keyword evidence="2" id="KW-0732">Signal</keyword>
<proteinExistence type="predicted"/>
<dbReference type="EMBL" id="CU207211">
    <property type="protein sequence ID" value="CAL61775.1"/>
    <property type="molecule type" value="Genomic_DNA"/>
</dbReference>
<sequence>MKKLLIILMLMVLPLQFSWAAAAAYCQHEINPATTHYGHHEHKHQASAEKSNDKEKSAQVHTDCGYCHAVSPASFLEQSLPLLFPLVSLHLELHPLSFSSHIPDSPRRPDRPVA</sequence>
<evidence type="ECO:0000313" key="3">
    <source>
        <dbReference type="EMBL" id="CAL61775.1"/>
    </source>
</evidence>
<feature type="chain" id="PRO_5002668045" evidence="2">
    <location>
        <begin position="24"/>
        <end position="114"/>
    </location>
</feature>
<dbReference type="eggNOG" id="ENOG50339I5">
    <property type="taxonomic scope" value="Bacteria"/>
</dbReference>
<dbReference type="KEGG" id="har:HEAR1615"/>
<evidence type="ECO:0000256" key="1">
    <source>
        <dbReference type="SAM" id="MobiDB-lite"/>
    </source>
</evidence>
<dbReference type="AlphaFoldDB" id="A4G5I8"/>
<dbReference type="Pfam" id="PF11162">
    <property type="entry name" value="DUF2946"/>
    <property type="match status" value="1"/>
</dbReference>
<feature type="region of interest" description="Disordered" evidence="1">
    <location>
        <begin position="37"/>
        <end position="57"/>
    </location>
</feature>